<dbReference type="Proteomes" id="UP000215335">
    <property type="component" value="Unassembled WGS sequence"/>
</dbReference>
<dbReference type="OrthoDB" id="7693491at2759"/>
<organism evidence="1 2">
    <name type="scientific">Trichomalopsis sarcophagae</name>
    <dbReference type="NCBI Taxonomy" id="543379"/>
    <lineage>
        <taxon>Eukaryota</taxon>
        <taxon>Metazoa</taxon>
        <taxon>Ecdysozoa</taxon>
        <taxon>Arthropoda</taxon>
        <taxon>Hexapoda</taxon>
        <taxon>Insecta</taxon>
        <taxon>Pterygota</taxon>
        <taxon>Neoptera</taxon>
        <taxon>Endopterygota</taxon>
        <taxon>Hymenoptera</taxon>
        <taxon>Apocrita</taxon>
        <taxon>Proctotrupomorpha</taxon>
        <taxon>Chalcidoidea</taxon>
        <taxon>Pteromalidae</taxon>
        <taxon>Pteromalinae</taxon>
        <taxon>Trichomalopsis</taxon>
    </lineage>
</organism>
<keyword evidence="2" id="KW-1185">Reference proteome</keyword>
<name>A0A232FN44_9HYME</name>
<proteinExistence type="predicted"/>
<accession>A0A232FN44</accession>
<evidence type="ECO:0000313" key="2">
    <source>
        <dbReference type="Proteomes" id="UP000215335"/>
    </source>
</evidence>
<comment type="caution">
    <text evidence="1">The sequence shown here is derived from an EMBL/GenBank/DDBJ whole genome shotgun (WGS) entry which is preliminary data.</text>
</comment>
<reference evidence="1 2" key="1">
    <citation type="journal article" date="2017" name="Curr. Biol.">
        <title>The Evolution of Venom by Co-option of Single-Copy Genes.</title>
        <authorList>
            <person name="Martinson E.O."/>
            <person name="Mrinalini"/>
            <person name="Kelkar Y.D."/>
            <person name="Chang C.H."/>
            <person name="Werren J.H."/>
        </authorList>
    </citation>
    <scope>NUCLEOTIDE SEQUENCE [LARGE SCALE GENOMIC DNA]</scope>
    <source>
        <strain evidence="1 2">Alberta</strain>
        <tissue evidence="1">Whole body</tissue>
    </source>
</reference>
<dbReference type="EMBL" id="NNAY01000031">
    <property type="protein sequence ID" value="OXU31787.1"/>
    <property type="molecule type" value="Genomic_DNA"/>
</dbReference>
<dbReference type="AlphaFoldDB" id="A0A232FN44"/>
<gene>
    <name evidence="1" type="ORF">TSAR_006785</name>
</gene>
<sequence>MDLVIDFLFSKDNKGRVVSKEVGLLLTLHRHGLDWYDRDVSLNKFYNTMHDICRKANKIYVRGEEKAKRPNKITTRERRRTSVYLTTNCHTEHGIVCSILFNAAHSNTLGVNTLTSKSLHRSPKCLDKPKTPWISREEEEVLSKVPRKIRGT</sequence>
<evidence type="ECO:0000313" key="1">
    <source>
        <dbReference type="EMBL" id="OXU31787.1"/>
    </source>
</evidence>
<protein>
    <submittedName>
        <fullName evidence="1">Uncharacterized protein</fullName>
    </submittedName>
</protein>